<dbReference type="PANTHER" id="PTHR34294:SF1">
    <property type="entry name" value="TRANSCRIPTIONAL REGULATOR LSRR"/>
    <property type="match status" value="1"/>
</dbReference>
<dbReference type="PANTHER" id="PTHR34294">
    <property type="entry name" value="TRANSCRIPTIONAL REGULATOR-RELATED"/>
    <property type="match status" value="1"/>
</dbReference>
<evidence type="ECO:0000256" key="3">
    <source>
        <dbReference type="ARBA" id="ARBA00023125"/>
    </source>
</evidence>
<keyword evidence="4" id="KW-0804">Transcription</keyword>
<dbReference type="SUPFAM" id="SSF100950">
    <property type="entry name" value="NagB/RpiA/CoA transferase-like"/>
    <property type="match status" value="1"/>
</dbReference>
<organism evidence="7 8">
    <name type="scientific">Halomonas huangheensis</name>
    <dbReference type="NCBI Taxonomy" id="1178482"/>
    <lineage>
        <taxon>Bacteria</taxon>
        <taxon>Pseudomonadati</taxon>
        <taxon>Pseudomonadota</taxon>
        <taxon>Gammaproteobacteria</taxon>
        <taxon>Oceanospirillales</taxon>
        <taxon>Halomonadaceae</taxon>
        <taxon>Halomonas</taxon>
    </lineage>
</organism>
<name>W1NAP6_9GAMM</name>
<dbReference type="GO" id="GO:0003677">
    <property type="term" value="F:DNA binding"/>
    <property type="evidence" value="ECO:0007669"/>
    <property type="project" value="UniProtKB-KW"/>
</dbReference>
<dbReference type="GO" id="GO:0006352">
    <property type="term" value="P:DNA-templated transcription initiation"/>
    <property type="evidence" value="ECO:0007669"/>
    <property type="project" value="InterPro"/>
</dbReference>
<keyword evidence="8" id="KW-1185">Reference proteome</keyword>
<dbReference type="EMBL" id="AVBC01000019">
    <property type="protein sequence ID" value="ERL52261.1"/>
    <property type="molecule type" value="Genomic_DNA"/>
</dbReference>
<feature type="domain" description="Sugar-binding" evidence="5">
    <location>
        <begin position="99"/>
        <end position="351"/>
    </location>
</feature>
<dbReference type="Gene3D" id="3.40.50.1360">
    <property type="match status" value="1"/>
</dbReference>
<protein>
    <recommendedName>
        <fullName evidence="9">Sugar-binding domain-containing protein</fullName>
    </recommendedName>
</protein>
<dbReference type="eggNOG" id="COG2390">
    <property type="taxonomic scope" value="Bacteria"/>
</dbReference>
<keyword evidence="3" id="KW-0238">DNA-binding</keyword>
<evidence type="ECO:0000259" key="6">
    <source>
        <dbReference type="Pfam" id="PF12802"/>
    </source>
</evidence>
<dbReference type="InterPro" id="IPR036388">
    <property type="entry name" value="WH-like_DNA-bd_sf"/>
</dbReference>
<comment type="similarity">
    <text evidence="1">Belongs to the SorC transcriptional regulatory family.</text>
</comment>
<dbReference type="InterPro" id="IPR007324">
    <property type="entry name" value="Sugar-bd_dom_put"/>
</dbReference>
<feature type="domain" description="HTH marR-type" evidence="6">
    <location>
        <begin position="55"/>
        <end position="93"/>
    </location>
</feature>
<dbReference type="Pfam" id="PF12802">
    <property type="entry name" value="MarR_2"/>
    <property type="match status" value="1"/>
</dbReference>
<evidence type="ECO:0000259" key="5">
    <source>
        <dbReference type="Pfam" id="PF04198"/>
    </source>
</evidence>
<dbReference type="AlphaFoldDB" id="W1NAP6"/>
<dbReference type="Pfam" id="PF04198">
    <property type="entry name" value="Sugar-bind"/>
    <property type="match status" value="1"/>
</dbReference>
<evidence type="ECO:0000256" key="2">
    <source>
        <dbReference type="ARBA" id="ARBA00023015"/>
    </source>
</evidence>
<dbReference type="Proteomes" id="UP000019113">
    <property type="component" value="Unassembled WGS sequence"/>
</dbReference>
<evidence type="ECO:0000313" key="8">
    <source>
        <dbReference type="Proteomes" id="UP000019113"/>
    </source>
</evidence>
<accession>W1NAP6</accession>
<dbReference type="InterPro" id="IPR051054">
    <property type="entry name" value="SorC_transcr_regulators"/>
</dbReference>
<evidence type="ECO:0000256" key="4">
    <source>
        <dbReference type="ARBA" id="ARBA00023163"/>
    </source>
</evidence>
<evidence type="ECO:0000313" key="7">
    <source>
        <dbReference type="EMBL" id="ERL52261.1"/>
    </source>
</evidence>
<evidence type="ECO:0008006" key="9">
    <source>
        <dbReference type="Google" id="ProtNLM"/>
    </source>
</evidence>
<dbReference type="PATRIC" id="fig|1178482.3.peg.1134"/>
<proteinExistence type="inferred from homology"/>
<dbReference type="GO" id="GO:0016987">
    <property type="term" value="F:sigma factor activity"/>
    <property type="evidence" value="ECO:0007669"/>
    <property type="project" value="InterPro"/>
</dbReference>
<dbReference type="GO" id="GO:0030246">
    <property type="term" value="F:carbohydrate binding"/>
    <property type="evidence" value="ECO:0007669"/>
    <property type="project" value="InterPro"/>
</dbReference>
<comment type="caution">
    <text evidence="7">The sequence shown here is derived from an EMBL/GenBank/DDBJ whole genome shotgun (WGS) entry which is preliminary data.</text>
</comment>
<dbReference type="InterPro" id="IPR037171">
    <property type="entry name" value="NagB/RpiA_transferase-like"/>
</dbReference>
<evidence type="ECO:0000256" key="1">
    <source>
        <dbReference type="ARBA" id="ARBA00010466"/>
    </source>
</evidence>
<keyword evidence="2" id="KW-0805">Transcription regulation</keyword>
<dbReference type="InterPro" id="IPR000835">
    <property type="entry name" value="HTH_MarR-typ"/>
</dbReference>
<dbReference type="Gene3D" id="1.10.10.10">
    <property type="entry name" value="Winged helix-like DNA-binding domain superfamily/Winged helix DNA-binding domain"/>
    <property type="match status" value="1"/>
</dbReference>
<dbReference type="STRING" id="1178482.AR456_17155"/>
<gene>
    <name evidence="7" type="ORF">BJB45_09855</name>
</gene>
<reference evidence="7 8" key="1">
    <citation type="submission" date="2013-08" db="EMBL/GenBank/DDBJ databases">
        <title>draft genome of Halomonas huanghegensis, strain BJGMM-B45T.</title>
        <authorList>
            <person name="Miao C."/>
            <person name="Wan Y."/>
            <person name="Jin W."/>
        </authorList>
    </citation>
    <scope>NUCLEOTIDE SEQUENCE [LARGE SCALE GENOMIC DNA]</scope>
    <source>
        <strain evidence="7 8">BJGMM-B45</strain>
    </source>
</reference>
<sequence>MADVRSIAALCIPVGLAMMTFSDRRFQAVVFSAKGDTRRVDKFEVKLDQAARAAWLSYVGGCTQDDIAAQLGVSRPGVQRLLALARQEGLVKVHIDHPIGYCSALSQAIRERFGLDYCDVVPAAADAGDTTPYLAVAGAERLSRLIERSDPQTLSLGTGRSVRATVEALSRIDRPQHRFVSLVGNVARDGSANRYDGVMVAADKTGGERFLLPTPVVAASVEEKEALAGQPLFRAIGAVACQACAAFIGVGRIDPQATLFQDHFISADELTELLSFDAVGELLGWPLSESGEVIDCSITRRVTSLPLTMFRDQSVIALAGGREKGPAILAALRGGWLNALITDEHAARYVVGKI</sequence>